<proteinExistence type="predicted"/>
<accession>A0A382IEI0</accession>
<organism evidence="1">
    <name type="scientific">marine metagenome</name>
    <dbReference type="NCBI Taxonomy" id="408172"/>
    <lineage>
        <taxon>unclassified sequences</taxon>
        <taxon>metagenomes</taxon>
        <taxon>ecological metagenomes</taxon>
    </lineage>
</organism>
<dbReference type="EMBL" id="UINC01066852">
    <property type="protein sequence ID" value="SVB97958.1"/>
    <property type="molecule type" value="Genomic_DNA"/>
</dbReference>
<name>A0A382IEI0_9ZZZZ</name>
<gene>
    <name evidence="1" type="ORF">METZ01_LOCUS250812</name>
</gene>
<dbReference type="AlphaFoldDB" id="A0A382IEI0"/>
<feature type="non-terminal residue" evidence="1">
    <location>
        <position position="1"/>
    </location>
</feature>
<protein>
    <submittedName>
        <fullName evidence="1">Uncharacterized protein</fullName>
    </submittedName>
</protein>
<evidence type="ECO:0000313" key="1">
    <source>
        <dbReference type="EMBL" id="SVB97958.1"/>
    </source>
</evidence>
<sequence>VPTPKLKANSFLSILRGNDGVLDASQLFSQLRPKVMVNSDQTPEYGDIHRAGHDGGDFLFVRR</sequence>
<reference evidence="1" key="1">
    <citation type="submission" date="2018-05" db="EMBL/GenBank/DDBJ databases">
        <authorList>
            <person name="Lanie J.A."/>
            <person name="Ng W.-L."/>
            <person name="Kazmierczak K.M."/>
            <person name="Andrzejewski T.M."/>
            <person name="Davidsen T.M."/>
            <person name="Wayne K.J."/>
            <person name="Tettelin H."/>
            <person name="Glass J.I."/>
            <person name="Rusch D."/>
            <person name="Podicherti R."/>
            <person name="Tsui H.-C.T."/>
            <person name="Winkler M.E."/>
        </authorList>
    </citation>
    <scope>NUCLEOTIDE SEQUENCE</scope>
</reference>